<dbReference type="SUPFAM" id="SSF52255">
    <property type="entry name" value="N5-CAIR mutase (phosphoribosylaminoimidazole carboxylase, PurE)"/>
    <property type="match status" value="1"/>
</dbReference>
<evidence type="ECO:0000256" key="1">
    <source>
        <dbReference type="ARBA" id="ARBA00004672"/>
    </source>
</evidence>
<feature type="domain" description="PurE" evidence="9">
    <location>
        <begin position="269"/>
        <end position="416"/>
    </location>
</feature>
<dbReference type="CDD" id="cd01416">
    <property type="entry name" value="SAICAR_synt_Ade5"/>
    <property type="match status" value="1"/>
</dbReference>
<dbReference type="InterPro" id="IPR000031">
    <property type="entry name" value="PurE_dom"/>
</dbReference>
<dbReference type="PANTHER" id="PTHR43599">
    <property type="entry name" value="MULTIFUNCTIONAL PROTEIN ADE2"/>
    <property type="match status" value="1"/>
</dbReference>
<reference evidence="10 11" key="1">
    <citation type="journal article" date="2015" name="Genome Biol.">
        <title>Comparative genomics of Steinernema reveals deeply conserved gene regulatory networks.</title>
        <authorList>
            <person name="Dillman A.R."/>
            <person name="Macchietto M."/>
            <person name="Porter C.F."/>
            <person name="Rogers A."/>
            <person name="Williams B."/>
            <person name="Antoshechkin I."/>
            <person name="Lee M.M."/>
            <person name="Goodwin Z."/>
            <person name="Lu X."/>
            <person name="Lewis E.E."/>
            <person name="Goodrich-Blair H."/>
            <person name="Stock S.P."/>
            <person name="Adams B.J."/>
            <person name="Sternberg P.W."/>
            <person name="Mortazavi A."/>
        </authorList>
    </citation>
    <scope>NUCLEOTIDE SEQUENCE [LARGE SCALE GENOMIC DNA]</scope>
    <source>
        <strain evidence="10 11">ALL</strain>
    </source>
</reference>
<evidence type="ECO:0000256" key="3">
    <source>
        <dbReference type="ARBA" id="ARBA00011020"/>
    </source>
</evidence>
<gene>
    <name evidence="10" type="ORF">L596_022981</name>
</gene>
<keyword evidence="7" id="KW-0067">ATP-binding</keyword>
<dbReference type="SMART" id="SM01001">
    <property type="entry name" value="AIRC"/>
    <property type="match status" value="1"/>
</dbReference>
<sequence>MKPELLSTVSDDKNLKQLAEGKTKLIYAVEGHNDVVLVRSKNRLTAFNAARQNEIEGKGAIANATTCNIFHYMQSLGIKSHFVGAVNECDFVAANCEMIPIEWVARRVATGSFLKRNPGVKEGYTFSCPKIETFFKDDANDDPQWSDEQIISAKFVLNGVTIGVREVQMMKKQTEVIFRLLEKAWHEQDCALIDMKIEFGVTPAGDIVLADVIDNDSWRVWPRGDKRLQLDKQFYRDLDKVTDEALTQLKGNYQKVADITKKFTTAPKTRVVIIMGSASDMDFANKIADKAKALGLIPINRVCSAHKTTDDALRIVTEYEADFFPTVFVAIAGRSNGLGPVVASNTTLPVINAPPAGADWAAQDLWSSLRMPSGVGCSTVMGADEAALAAAKLMSQHDHMVFGRVLAQQLNNRIGILKADSIAERESQA</sequence>
<dbReference type="Pfam" id="PF01259">
    <property type="entry name" value="SAICAR_synt"/>
    <property type="match status" value="1"/>
</dbReference>
<dbReference type="UniPathway" id="UPA00074">
    <property type="reaction ID" value="UER00130"/>
</dbReference>
<name>A0A4U5MD43_STECR</name>
<dbReference type="STRING" id="34508.A0A4U5MD43"/>
<dbReference type="SUPFAM" id="SSF56104">
    <property type="entry name" value="SAICAR synthase-like"/>
    <property type="match status" value="1"/>
</dbReference>
<proteinExistence type="inferred from homology"/>
<dbReference type="GO" id="GO:0006189">
    <property type="term" value="P:'de novo' IMP biosynthetic process"/>
    <property type="evidence" value="ECO:0007669"/>
    <property type="project" value="UniProtKB-UniPathway"/>
</dbReference>
<dbReference type="OrthoDB" id="9991235at2759"/>
<dbReference type="HAMAP" id="MF_00137">
    <property type="entry name" value="SAICAR_synth"/>
    <property type="match status" value="1"/>
</dbReference>
<evidence type="ECO:0000256" key="7">
    <source>
        <dbReference type="ARBA" id="ARBA00022840"/>
    </source>
</evidence>
<protein>
    <recommendedName>
        <fullName evidence="9">PurE domain-containing protein</fullName>
    </recommendedName>
</protein>
<evidence type="ECO:0000256" key="8">
    <source>
        <dbReference type="ARBA" id="ARBA00023268"/>
    </source>
</evidence>
<evidence type="ECO:0000256" key="2">
    <source>
        <dbReference type="ARBA" id="ARBA00004747"/>
    </source>
</evidence>
<accession>A0A4U5MD43</accession>
<evidence type="ECO:0000313" key="11">
    <source>
        <dbReference type="Proteomes" id="UP000298663"/>
    </source>
</evidence>
<dbReference type="AlphaFoldDB" id="A0A4U5MD43"/>
<dbReference type="PROSITE" id="PS01058">
    <property type="entry name" value="SAICAR_SYNTHETASE_2"/>
    <property type="match status" value="1"/>
</dbReference>
<dbReference type="InterPro" id="IPR050089">
    <property type="entry name" value="SAICAR_synthetase"/>
</dbReference>
<comment type="pathway">
    <text evidence="1">Purine metabolism; IMP biosynthesis via de novo pathway; 5-amino-1-(5-phospho-D-ribosyl)imidazole-4-carboxamide from 5-amino-1-(5-phospho-D-ribosyl)imidazole-4-carboxylate: step 1/2.</text>
</comment>
<dbReference type="FunFam" id="3.30.470.20:FF:000020">
    <property type="entry name" value="Probable multifunctional protein ADE2"/>
    <property type="match status" value="1"/>
</dbReference>
<dbReference type="Gene3D" id="3.30.200.20">
    <property type="entry name" value="Phosphorylase Kinase, domain 1"/>
    <property type="match status" value="1"/>
</dbReference>
<keyword evidence="11" id="KW-1185">Reference proteome</keyword>
<dbReference type="GO" id="GO:0005829">
    <property type="term" value="C:cytosol"/>
    <property type="evidence" value="ECO:0007669"/>
    <property type="project" value="TreeGrafter"/>
</dbReference>
<keyword evidence="6" id="KW-0658">Purine biosynthesis</keyword>
<evidence type="ECO:0000256" key="5">
    <source>
        <dbReference type="ARBA" id="ARBA00022741"/>
    </source>
</evidence>
<comment type="caution">
    <text evidence="10">The sequence shown here is derived from an EMBL/GenBank/DDBJ whole genome shotgun (WGS) entry which is preliminary data.</text>
</comment>
<organism evidence="10 11">
    <name type="scientific">Steinernema carpocapsae</name>
    <name type="common">Entomopathogenic nematode</name>
    <dbReference type="NCBI Taxonomy" id="34508"/>
    <lineage>
        <taxon>Eukaryota</taxon>
        <taxon>Metazoa</taxon>
        <taxon>Ecdysozoa</taxon>
        <taxon>Nematoda</taxon>
        <taxon>Chromadorea</taxon>
        <taxon>Rhabditida</taxon>
        <taxon>Tylenchina</taxon>
        <taxon>Panagrolaimomorpha</taxon>
        <taxon>Strongyloidoidea</taxon>
        <taxon>Steinernematidae</taxon>
        <taxon>Steinernema</taxon>
    </lineage>
</organism>
<dbReference type="PANTHER" id="PTHR43599:SF3">
    <property type="entry name" value="SI:DKEY-6E2.2"/>
    <property type="match status" value="1"/>
</dbReference>
<evidence type="ECO:0000256" key="4">
    <source>
        <dbReference type="ARBA" id="ARBA00022598"/>
    </source>
</evidence>
<dbReference type="PROSITE" id="PS01057">
    <property type="entry name" value="SAICAR_SYNTHETASE_1"/>
    <property type="match status" value="1"/>
</dbReference>
<keyword evidence="8" id="KW-0511">Multifunctional enzyme</keyword>
<evidence type="ECO:0000256" key="6">
    <source>
        <dbReference type="ARBA" id="ARBA00022755"/>
    </source>
</evidence>
<comment type="similarity">
    <text evidence="3">In the N-terminal section; belongs to the SAICAR synthetase family.</text>
</comment>
<dbReference type="Pfam" id="PF00731">
    <property type="entry name" value="AIRC"/>
    <property type="match status" value="1"/>
</dbReference>
<dbReference type="GO" id="GO:0004639">
    <property type="term" value="F:phosphoribosylaminoimidazolesuccinocarboxamide synthase activity"/>
    <property type="evidence" value="ECO:0007669"/>
    <property type="project" value="InterPro"/>
</dbReference>
<dbReference type="Gene3D" id="3.30.470.20">
    <property type="entry name" value="ATP-grasp fold, B domain"/>
    <property type="match status" value="1"/>
</dbReference>
<dbReference type="GO" id="GO:0005524">
    <property type="term" value="F:ATP binding"/>
    <property type="evidence" value="ECO:0007669"/>
    <property type="project" value="UniProtKB-KW"/>
</dbReference>
<comment type="pathway">
    <text evidence="2">Purine metabolism; IMP biosynthesis via de novo pathway; 5-amino-1-(5-phospho-D-ribosyl)imidazole-4-carboxylate from 5-amino-1-(5-phospho-D-ribosyl)imidazole (carboxylase route): step 1/1.</text>
</comment>
<dbReference type="InterPro" id="IPR018236">
    <property type="entry name" value="SAICAR_synthetase_CS"/>
</dbReference>
<dbReference type="Gene3D" id="3.40.50.1970">
    <property type="match status" value="1"/>
</dbReference>
<dbReference type="EMBL" id="AZBU02000008">
    <property type="protein sequence ID" value="TKR66733.1"/>
    <property type="molecule type" value="Genomic_DNA"/>
</dbReference>
<evidence type="ECO:0000313" key="10">
    <source>
        <dbReference type="EMBL" id="TKR66733.1"/>
    </source>
</evidence>
<dbReference type="Proteomes" id="UP000298663">
    <property type="component" value="Unassembled WGS sequence"/>
</dbReference>
<evidence type="ECO:0000259" key="9">
    <source>
        <dbReference type="SMART" id="SM01001"/>
    </source>
</evidence>
<keyword evidence="5" id="KW-0547">Nucleotide-binding</keyword>
<keyword evidence="4" id="KW-0436">Ligase</keyword>
<dbReference type="InterPro" id="IPR028923">
    <property type="entry name" value="SAICAR_synt/ADE2_N"/>
</dbReference>
<reference evidence="10 11" key="2">
    <citation type="journal article" date="2019" name="G3 (Bethesda)">
        <title>Hybrid Assembly of the Genome of the Entomopathogenic Nematode Steinernema carpocapsae Identifies the X-Chromosome.</title>
        <authorList>
            <person name="Serra L."/>
            <person name="Macchietto M."/>
            <person name="Macias-Munoz A."/>
            <person name="McGill C.J."/>
            <person name="Rodriguez I.M."/>
            <person name="Rodriguez B."/>
            <person name="Murad R."/>
            <person name="Mortazavi A."/>
        </authorList>
    </citation>
    <scope>NUCLEOTIDE SEQUENCE [LARGE SCALE GENOMIC DNA]</scope>
    <source>
        <strain evidence="10 11">ALL</strain>
    </source>
</reference>